<feature type="region of interest" description="Disordered" evidence="1">
    <location>
        <begin position="1"/>
        <end position="54"/>
    </location>
</feature>
<dbReference type="AlphaFoldDB" id="A0A8H6I4A2"/>
<dbReference type="Proteomes" id="UP000521943">
    <property type="component" value="Unassembled WGS sequence"/>
</dbReference>
<feature type="compositionally biased region" description="Pro residues" evidence="1">
    <location>
        <begin position="20"/>
        <end position="32"/>
    </location>
</feature>
<dbReference type="EMBL" id="JACGCI010000018">
    <property type="protein sequence ID" value="KAF6758471.1"/>
    <property type="molecule type" value="Genomic_DNA"/>
</dbReference>
<evidence type="ECO:0000256" key="1">
    <source>
        <dbReference type="SAM" id="MobiDB-lite"/>
    </source>
</evidence>
<proteinExistence type="predicted"/>
<sequence length="162" mass="17017">MSATRTQNLKTPATADFPKTPQPPSPFPPPSPRYISPQVPDTLAEGVRGPVGGFAPSKTASDLVHLNKFTAPPPPAPLPGQGFNLPANFPGTFGNLEDNDPEGIIPDMVEKVGESYVIHMAERGVEGLGHKLGAMGVGEYEPEGEGGFAVEVQCSAEGDEWI</sequence>
<keyword evidence="3" id="KW-1185">Reference proteome</keyword>
<comment type="caution">
    <text evidence="2">The sequence shown here is derived from an EMBL/GenBank/DDBJ whole genome shotgun (WGS) entry which is preliminary data.</text>
</comment>
<evidence type="ECO:0000313" key="3">
    <source>
        <dbReference type="Proteomes" id="UP000521943"/>
    </source>
</evidence>
<reference evidence="2 3" key="1">
    <citation type="submission" date="2020-07" db="EMBL/GenBank/DDBJ databases">
        <title>Comparative genomics of pyrophilous fungi reveals a link between fire events and developmental genes.</title>
        <authorList>
            <consortium name="DOE Joint Genome Institute"/>
            <person name="Steindorff A.S."/>
            <person name="Carver A."/>
            <person name="Calhoun S."/>
            <person name="Stillman K."/>
            <person name="Liu H."/>
            <person name="Lipzen A."/>
            <person name="Pangilinan J."/>
            <person name="Labutti K."/>
            <person name="Bruns T.D."/>
            <person name="Grigoriev I.V."/>
        </authorList>
    </citation>
    <scope>NUCLEOTIDE SEQUENCE [LARGE SCALE GENOMIC DNA]</scope>
    <source>
        <strain evidence="2 3">CBS 144469</strain>
    </source>
</reference>
<name>A0A8H6I4A2_9AGAR</name>
<feature type="compositionally biased region" description="Polar residues" evidence="1">
    <location>
        <begin position="1"/>
        <end position="11"/>
    </location>
</feature>
<accession>A0A8H6I4A2</accession>
<protein>
    <submittedName>
        <fullName evidence="2">Uncharacterized protein</fullName>
    </submittedName>
</protein>
<organism evidence="2 3">
    <name type="scientific">Ephemerocybe angulata</name>
    <dbReference type="NCBI Taxonomy" id="980116"/>
    <lineage>
        <taxon>Eukaryota</taxon>
        <taxon>Fungi</taxon>
        <taxon>Dikarya</taxon>
        <taxon>Basidiomycota</taxon>
        <taxon>Agaricomycotina</taxon>
        <taxon>Agaricomycetes</taxon>
        <taxon>Agaricomycetidae</taxon>
        <taxon>Agaricales</taxon>
        <taxon>Agaricineae</taxon>
        <taxon>Psathyrellaceae</taxon>
        <taxon>Ephemerocybe</taxon>
    </lineage>
</organism>
<gene>
    <name evidence="2" type="ORF">DFP72DRAFT_844869</name>
</gene>
<evidence type="ECO:0000313" key="2">
    <source>
        <dbReference type="EMBL" id="KAF6758471.1"/>
    </source>
</evidence>